<reference evidence="1" key="1">
    <citation type="submission" date="2017-08" db="EMBL/GenBank/DDBJ databases">
        <authorList>
            <consortium name="Urmite Genomes"/>
        </authorList>
    </citation>
    <scope>NUCLEOTIDE SEQUENCE [LARGE SCALE GENOMIC DNA]</scope>
    <source>
        <strain evidence="1">IHUMI-LCC2</strain>
    </source>
</reference>
<dbReference type="KEGG" id="vg:35382049"/>
<evidence type="ECO:0000313" key="2">
    <source>
        <dbReference type="Proteomes" id="UP000236316"/>
    </source>
</evidence>
<keyword evidence="2" id="KW-1185">Reference proteome</keyword>
<name>A0A2I2L3T0_9VIRU</name>
<proteinExistence type="predicted"/>
<dbReference type="GeneID" id="35382049"/>
<dbReference type="RefSeq" id="YP_009448485.1">
    <property type="nucleotide sequence ID" value="NC_036594.1"/>
</dbReference>
<protein>
    <submittedName>
        <fullName evidence="1">Uncharacterized protein</fullName>
    </submittedName>
</protein>
<gene>
    <name evidence="1" type="ORF">ORPV_279</name>
</gene>
<evidence type="ECO:0000313" key="1">
    <source>
        <dbReference type="EMBL" id="SNW62183.1"/>
    </source>
</evidence>
<organism evidence="1">
    <name type="scientific">Orpheovirus IHUMI-LCC2</name>
    <dbReference type="NCBI Taxonomy" id="2023057"/>
    <lineage>
        <taxon>Viruses</taxon>
        <taxon>Varidnaviria</taxon>
        <taxon>Bamfordvirae</taxon>
        <taxon>Nucleocytoviricota</taxon>
        <taxon>Megaviricetes</taxon>
        <taxon>Pimascovirales</taxon>
        <taxon>Ocovirineae</taxon>
        <taxon>Orpheoviridae</taxon>
        <taxon>Alphaorpheovirus</taxon>
        <taxon>Alphaorpheovirus massiliense</taxon>
    </lineage>
</organism>
<dbReference type="Proteomes" id="UP000236316">
    <property type="component" value="Segment"/>
</dbReference>
<dbReference type="EMBL" id="LT906555">
    <property type="protein sequence ID" value="SNW62183.1"/>
    <property type="molecule type" value="Genomic_DNA"/>
</dbReference>
<sequence>MFCKNHMRKIEGTTTTVELNTGKIIDRKIVLVPKIGYCIITEEKWKDKGQEKSNITRSVQLHKGCETSFNTALQDGTILNMLQ</sequence>
<accession>A0A2I2L3T0</accession>